<reference evidence="2 3" key="1">
    <citation type="journal article" date="2023" name="Sci. Data">
        <title>Genome assembly of the Korean intertidal mud-creeper Batillaria attramentaria.</title>
        <authorList>
            <person name="Patra A.K."/>
            <person name="Ho P.T."/>
            <person name="Jun S."/>
            <person name="Lee S.J."/>
            <person name="Kim Y."/>
            <person name="Won Y.J."/>
        </authorList>
    </citation>
    <scope>NUCLEOTIDE SEQUENCE [LARGE SCALE GENOMIC DNA]</scope>
    <source>
        <strain evidence="2">Wonlab-2016</strain>
    </source>
</reference>
<accession>A0ABD0J2G2</accession>
<feature type="region of interest" description="Disordered" evidence="1">
    <location>
        <begin position="31"/>
        <end position="50"/>
    </location>
</feature>
<protein>
    <submittedName>
        <fullName evidence="2">Uncharacterized protein</fullName>
    </submittedName>
</protein>
<evidence type="ECO:0000256" key="1">
    <source>
        <dbReference type="SAM" id="MobiDB-lite"/>
    </source>
</evidence>
<sequence>DGQDVKTCRRRAGGYESEMYDSSGDEWKLEREKCAASTSEVSNSYTKDET</sequence>
<evidence type="ECO:0000313" key="2">
    <source>
        <dbReference type="EMBL" id="KAK7452788.1"/>
    </source>
</evidence>
<keyword evidence="3" id="KW-1185">Reference proteome</keyword>
<organism evidence="2 3">
    <name type="scientific">Batillaria attramentaria</name>
    <dbReference type="NCBI Taxonomy" id="370345"/>
    <lineage>
        <taxon>Eukaryota</taxon>
        <taxon>Metazoa</taxon>
        <taxon>Spiralia</taxon>
        <taxon>Lophotrochozoa</taxon>
        <taxon>Mollusca</taxon>
        <taxon>Gastropoda</taxon>
        <taxon>Caenogastropoda</taxon>
        <taxon>Sorbeoconcha</taxon>
        <taxon>Cerithioidea</taxon>
        <taxon>Batillariidae</taxon>
        <taxon>Batillaria</taxon>
    </lineage>
</organism>
<gene>
    <name evidence="2" type="ORF">BaRGS_00039720</name>
</gene>
<evidence type="ECO:0000313" key="3">
    <source>
        <dbReference type="Proteomes" id="UP001519460"/>
    </source>
</evidence>
<feature type="non-terminal residue" evidence="2">
    <location>
        <position position="1"/>
    </location>
</feature>
<proteinExistence type="predicted"/>
<dbReference type="Proteomes" id="UP001519460">
    <property type="component" value="Unassembled WGS sequence"/>
</dbReference>
<feature type="compositionally biased region" description="Polar residues" evidence="1">
    <location>
        <begin position="36"/>
        <end position="50"/>
    </location>
</feature>
<dbReference type="EMBL" id="JACVVK020000717">
    <property type="protein sequence ID" value="KAK7452788.1"/>
    <property type="molecule type" value="Genomic_DNA"/>
</dbReference>
<comment type="caution">
    <text evidence="2">The sequence shown here is derived from an EMBL/GenBank/DDBJ whole genome shotgun (WGS) entry which is preliminary data.</text>
</comment>
<name>A0ABD0J2G2_9CAEN</name>
<feature type="non-terminal residue" evidence="2">
    <location>
        <position position="50"/>
    </location>
</feature>
<dbReference type="AlphaFoldDB" id="A0ABD0J2G2"/>